<dbReference type="GO" id="GO:0051056">
    <property type="term" value="P:regulation of small GTPase mediated signal transduction"/>
    <property type="evidence" value="ECO:0007669"/>
    <property type="project" value="TreeGrafter"/>
</dbReference>
<evidence type="ECO:0000313" key="4">
    <source>
        <dbReference type="Proteomes" id="UP001279410"/>
    </source>
</evidence>
<dbReference type="Proteomes" id="UP001279410">
    <property type="component" value="Unassembled WGS sequence"/>
</dbReference>
<dbReference type="EMBL" id="BRZM01001713">
    <property type="protein sequence ID" value="GLD73647.1"/>
    <property type="molecule type" value="Genomic_DNA"/>
</dbReference>
<dbReference type="PANTHER" id="PTHR14963">
    <property type="entry name" value="RHO GTPASE ACTIVATING PROTEIN 18,19-RELATED"/>
    <property type="match status" value="1"/>
</dbReference>
<protein>
    <submittedName>
        <fullName evidence="3">Rho GTPase-activating protein 19-like protein</fullName>
    </submittedName>
</protein>
<keyword evidence="4" id="KW-1185">Reference proteome</keyword>
<feature type="region of interest" description="Disordered" evidence="2">
    <location>
        <begin position="145"/>
        <end position="167"/>
    </location>
</feature>
<dbReference type="PANTHER" id="PTHR14963:SF7">
    <property type="entry name" value="RHO GTPASE-ACTIVATING PROTEIN 19"/>
    <property type="match status" value="1"/>
</dbReference>
<sequence length="167" mass="18522">MAAENHSPNNHKLDRRGTKCSVFISQENLPNASQPVIFNPDFFVERLRHEHPQAFADLVLSNITRLIDLPGDEFAQLTGESEPRVPSSSGFLRSLNFLKRKDKGVVFGAPLTEEGIAQIYQLIEYLSKKQREGVGKSVLTEKNNQTAEFSMQPGSVMTGAENTSCEG</sequence>
<proteinExistence type="predicted"/>
<gene>
    <name evidence="3" type="ORF">AKAME5_002497200</name>
</gene>
<name>A0AAD3NFJ1_LATJO</name>
<dbReference type="GO" id="GO:0005096">
    <property type="term" value="F:GTPase activator activity"/>
    <property type="evidence" value="ECO:0007669"/>
    <property type="project" value="UniProtKB-KW"/>
</dbReference>
<dbReference type="GO" id="GO:0005737">
    <property type="term" value="C:cytoplasm"/>
    <property type="evidence" value="ECO:0007669"/>
    <property type="project" value="TreeGrafter"/>
</dbReference>
<keyword evidence="1" id="KW-0343">GTPase activation</keyword>
<evidence type="ECO:0000256" key="1">
    <source>
        <dbReference type="ARBA" id="ARBA00022468"/>
    </source>
</evidence>
<evidence type="ECO:0000313" key="3">
    <source>
        <dbReference type="EMBL" id="GLD73647.1"/>
    </source>
</evidence>
<reference evidence="3" key="1">
    <citation type="submission" date="2022-08" db="EMBL/GenBank/DDBJ databases">
        <title>Genome sequencing of akame (Lates japonicus).</title>
        <authorList>
            <person name="Hashiguchi Y."/>
            <person name="Takahashi H."/>
        </authorList>
    </citation>
    <scope>NUCLEOTIDE SEQUENCE</scope>
    <source>
        <strain evidence="3">Kochi</strain>
    </source>
</reference>
<dbReference type="AlphaFoldDB" id="A0AAD3NFJ1"/>
<evidence type="ECO:0000256" key="2">
    <source>
        <dbReference type="SAM" id="MobiDB-lite"/>
    </source>
</evidence>
<accession>A0AAD3NFJ1</accession>
<organism evidence="3 4">
    <name type="scientific">Lates japonicus</name>
    <name type="common">Japanese lates</name>
    <dbReference type="NCBI Taxonomy" id="270547"/>
    <lineage>
        <taxon>Eukaryota</taxon>
        <taxon>Metazoa</taxon>
        <taxon>Chordata</taxon>
        <taxon>Craniata</taxon>
        <taxon>Vertebrata</taxon>
        <taxon>Euteleostomi</taxon>
        <taxon>Actinopterygii</taxon>
        <taxon>Neopterygii</taxon>
        <taxon>Teleostei</taxon>
        <taxon>Neoteleostei</taxon>
        <taxon>Acanthomorphata</taxon>
        <taxon>Carangaria</taxon>
        <taxon>Carangaria incertae sedis</taxon>
        <taxon>Centropomidae</taxon>
        <taxon>Lates</taxon>
    </lineage>
</organism>
<comment type="caution">
    <text evidence="3">The sequence shown here is derived from an EMBL/GenBank/DDBJ whole genome shotgun (WGS) entry which is preliminary data.</text>
</comment>